<dbReference type="Pfam" id="PF03781">
    <property type="entry name" value="FGE-sulfatase"/>
    <property type="match status" value="1"/>
</dbReference>
<evidence type="ECO:0000313" key="3">
    <source>
        <dbReference type="Proteomes" id="UP001368500"/>
    </source>
</evidence>
<evidence type="ECO:0000259" key="1">
    <source>
        <dbReference type="Pfam" id="PF03781"/>
    </source>
</evidence>
<dbReference type="InterPro" id="IPR051043">
    <property type="entry name" value="Sulfatase_Mod_Factor_Kinase"/>
</dbReference>
<dbReference type="SUPFAM" id="SSF56436">
    <property type="entry name" value="C-type lectin-like"/>
    <property type="match status" value="1"/>
</dbReference>
<dbReference type="InterPro" id="IPR016187">
    <property type="entry name" value="CTDL_fold"/>
</dbReference>
<dbReference type="RefSeq" id="WP_341373665.1">
    <property type="nucleotide sequence ID" value="NZ_JBBUTF010000006.1"/>
</dbReference>
<gene>
    <name evidence="2" type="ORF">AACH11_07890</name>
</gene>
<accession>A0ABU9B7Y8</accession>
<dbReference type="Proteomes" id="UP001368500">
    <property type="component" value="Unassembled WGS sequence"/>
</dbReference>
<organism evidence="2 3">
    <name type="scientific">Pseudaquabacterium rugosum</name>
    <dbReference type="NCBI Taxonomy" id="2984194"/>
    <lineage>
        <taxon>Bacteria</taxon>
        <taxon>Pseudomonadati</taxon>
        <taxon>Pseudomonadota</taxon>
        <taxon>Betaproteobacteria</taxon>
        <taxon>Burkholderiales</taxon>
        <taxon>Sphaerotilaceae</taxon>
        <taxon>Pseudaquabacterium</taxon>
    </lineage>
</organism>
<evidence type="ECO:0000313" key="2">
    <source>
        <dbReference type="EMBL" id="MEK8025879.1"/>
    </source>
</evidence>
<reference evidence="2 3" key="1">
    <citation type="submission" date="2024-04" db="EMBL/GenBank/DDBJ databases">
        <title>Novel species of the genus Ideonella isolated from streams.</title>
        <authorList>
            <person name="Lu H."/>
        </authorList>
    </citation>
    <scope>NUCLEOTIDE SEQUENCE [LARGE SCALE GENOMIC DNA]</scope>
    <source>
        <strain evidence="2 3">BYS139W</strain>
    </source>
</reference>
<dbReference type="PANTHER" id="PTHR23150">
    <property type="entry name" value="SULFATASE MODIFYING FACTOR 1, 2"/>
    <property type="match status" value="1"/>
</dbReference>
<dbReference type="InterPro" id="IPR042095">
    <property type="entry name" value="SUMF_sf"/>
</dbReference>
<keyword evidence="3" id="KW-1185">Reference proteome</keyword>
<proteinExistence type="predicted"/>
<dbReference type="InterPro" id="IPR005532">
    <property type="entry name" value="SUMF_dom"/>
</dbReference>
<feature type="domain" description="Sulfatase-modifying factor enzyme-like" evidence="1">
    <location>
        <begin position="55"/>
        <end position="298"/>
    </location>
</feature>
<name>A0ABU9B7Y8_9BURK</name>
<protein>
    <submittedName>
        <fullName evidence="2">Formylglycine-generating enzyme family protein</fullName>
    </submittedName>
</protein>
<comment type="caution">
    <text evidence="2">The sequence shown here is derived from an EMBL/GenBank/DDBJ whole genome shotgun (WGS) entry which is preliminary data.</text>
</comment>
<dbReference type="EMBL" id="JBBUTF010000006">
    <property type="protein sequence ID" value="MEK8025879.1"/>
    <property type="molecule type" value="Genomic_DNA"/>
</dbReference>
<sequence length="309" mass="34716">MTTHPDALGLLGTDPERPEIQPLLPPEFPPPWASAWGDDRWGIWADLEVNGVMQRMRWIPPGEFTMGSGDDDDLAYPDEKPAHRVRLTEGYWLADTACTQSLWLAVMGEANPSGFQDDPAQPVEQVSWDDATEFLKALSNRWTEGVVAELPTEAQWEYACRAGTRTRFHFGHGIQTDWVNFNGQVRLVDEKASWGEPRKRTVPVKSLPANSWGLYEMHGNVWEWCADGVVADGGLRPYPKQQQAEALENPIQPPGEGRSAHRVLRGGSWLDDAQFCLSAYRNAGQRDRPYGRTGFRFALRPSTQSTDEP</sequence>
<dbReference type="PANTHER" id="PTHR23150:SF19">
    <property type="entry name" value="FORMYLGLYCINE-GENERATING ENZYME"/>
    <property type="match status" value="1"/>
</dbReference>
<dbReference type="Gene3D" id="3.90.1580.10">
    <property type="entry name" value="paralog of FGE (formylglycine-generating enzyme)"/>
    <property type="match status" value="1"/>
</dbReference>